<keyword evidence="2" id="KW-0812">Transmembrane</keyword>
<organism evidence="3 4">
    <name type="scientific">Pseudarthrobacter phenanthrenivorans</name>
    <name type="common">Arthrobacter phenanthrenivorans</name>
    <dbReference type="NCBI Taxonomy" id="361575"/>
    <lineage>
        <taxon>Bacteria</taxon>
        <taxon>Bacillati</taxon>
        <taxon>Actinomycetota</taxon>
        <taxon>Actinomycetes</taxon>
        <taxon>Micrococcales</taxon>
        <taxon>Micrococcaceae</taxon>
        <taxon>Pseudarthrobacter</taxon>
    </lineage>
</organism>
<dbReference type="EMBL" id="RBNH01000005">
    <property type="protein sequence ID" value="RKO24877.1"/>
    <property type="molecule type" value="Genomic_DNA"/>
</dbReference>
<comment type="caution">
    <text evidence="3">The sequence shown here is derived from an EMBL/GenBank/DDBJ whole genome shotgun (WGS) entry which is preliminary data.</text>
</comment>
<reference evidence="3 4" key="1">
    <citation type="submission" date="2018-10" db="EMBL/GenBank/DDBJ databases">
        <title>Genome-guide identification and characterization of bacteria that degrade polycyclic aromatic hydrocarbons and resist hexavalent chromium simultaneously.</title>
        <authorList>
            <person name="Feng H."/>
        </authorList>
    </citation>
    <scope>NUCLEOTIDE SEQUENCE [LARGE SCALE GENOMIC DNA]</scope>
    <source>
        <strain evidence="3 4">J015</strain>
    </source>
</reference>
<protein>
    <submittedName>
        <fullName evidence="3">Uncharacterized protein</fullName>
    </submittedName>
</protein>
<feature type="transmembrane region" description="Helical" evidence="2">
    <location>
        <begin position="51"/>
        <end position="78"/>
    </location>
</feature>
<feature type="compositionally biased region" description="Basic residues" evidence="1">
    <location>
        <begin position="21"/>
        <end position="30"/>
    </location>
</feature>
<proteinExistence type="predicted"/>
<evidence type="ECO:0000256" key="2">
    <source>
        <dbReference type="SAM" id="Phobius"/>
    </source>
</evidence>
<gene>
    <name evidence="3" type="ORF">D7Z96_07605</name>
</gene>
<keyword evidence="2" id="KW-1133">Transmembrane helix</keyword>
<dbReference type="Proteomes" id="UP000273159">
    <property type="component" value="Unassembled WGS sequence"/>
</dbReference>
<feature type="region of interest" description="Disordered" evidence="1">
    <location>
        <begin position="1"/>
        <end position="41"/>
    </location>
</feature>
<keyword evidence="2" id="KW-0472">Membrane</keyword>
<reference evidence="4" key="2">
    <citation type="submission" date="2018-10" db="EMBL/GenBank/DDBJ databases">
        <authorList>
            <person name="Wang Y."/>
            <person name="Wang J."/>
            <person name="Yang X."/>
            <person name="Wang Z."/>
            <person name="Huang Y."/>
        </authorList>
    </citation>
    <scope>NUCLEOTIDE SEQUENCE [LARGE SCALE GENOMIC DNA]</scope>
    <source>
        <strain evidence="4">J015</strain>
    </source>
</reference>
<name>A0A3B0G2N2_PSEPS</name>
<feature type="transmembrane region" description="Helical" evidence="2">
    <location>
        <begin position="99"/>
        <end position="122"/>
    </location>
</feature>
<evidence type="ECO:0000313" key="4">
    <source>
        <dbReference type="Proteomes" id="UP000273159"/>
    </source>
</evidence>
<evidence type="ECO:0000313" key="3">
    <source>
        <dbReference type="EMBL" id="RKO24877.1"/>
    </source>
</evidence>
<dbReference type="RefSeq" id="WP_120692127.1">
    <property type="nucleotide sequence ID" value="NZ_RBNH01000005.1"/>
</dbReference>
<sequence length="124" mass="13343">MGSASDARRIAAGPLPSQLMRSKHAGRHGHKPDPESEPQSTAPFDPLRLCIFATIALLGWVAGPAALTVFAAIGFAGYWKARRKGLTRSKCYLRDTRLVLTYLGILLGAGLWGLYVVVARLLGL</sequence>
<evidence type="ECO:0000256" key="1">
    <source>
        <dbReference type="SAM" id="MobiDB-lite"/>
    </source>
</evidence>
<dbReference type="AlphaFoldDB" id="A0A3B0G2N2"/>
<accession>A0A3B0G2N2</accession>